<evidence type="ECO:0000313" key="2">
    <source>
        <dbReference type="EMBL" id="MCO5975567.1"/>
    </source>
</evidence>
<dbReference type="Pfam" id="PF09694">
    <property type="entry name" value="Gcw_chp"/>
    <property type="match status" value="1"/>
</dbReference>
<evidence type="ECO:0000256" key="1">
    <source>
        <dbReference type="SAM" id="SignalP"/>
    </source>
</evidence>
<sequence length="309" mass="33975">MALSPTHPTTLETRPTMFLPRTPLWTAGLLLACSSAAFGQEMATYAVDAYAKVSSDQRTRGISDSLNRPGIKLSVQAVHESGLIGLLEVNTVSKKQFLGGDGLDVTVASGYRFGDPEAWHYGLGLAAELFPGAKFQAPHGIDLATGTPTNVRSTNYNSGFAVVEIGYGDLEGRILNVLSKTYRGADTGGVCGQMLQVTLTTDPTRALECYARGDHDSRGSWLFDLDYKYHLDPVTTLNLHAGYQQIAHFKEANFTDWRVGLIRQQWGVEWEAAWVKTHVQDRDLYLVLDGDHWRATDQGKVLASATYRF</sequence>
<dbReference type="EMBL" id="JAMXMC010000001">
    <property type="protein sequence ID" value="MCO5975567.1"/>
    <property type="molecule type" value="Genomic_DNA"/>
</dbReference>
<feature type="signal peptide" evidence="1">
    <location>
        <begin position="1"/>
        <end position="39"/>
    </location>
</feature>
<comment type="caution">
    <text evidence="2">The sequence shown here is derived from an EMBL/GenBank/DDBJ whole genome shotgun (WGS) entry which is preliminary data.</text>
</comment>
<reference evidence="2 3" key="1">
    <citation type="submission" date="2022-06" db="EMBL/GenBank/DDBJ databases">
        <title>Ideonella sp. NS12-5 Genome sequencing and assembly.</title>
        <authorList>
            <person name="Jung Y."/>
        </authorList>
    </citation>
    <scope>NUCLEOTIDE SEQUENCE [LARGE SCALE GENOMIC DNA]</scope>
    <source>
        <strain evidence="2 3">NS12-5</strain>
    </source>
</reference>
<gene>
    <name evidence="2" type="ORF">M0L44_02375</name>
</gene>
<evidence type="ECO:0000313" key="3">
    <source>
        <dbReference type="Proteomes" id="UP001204851"/>
    </source>
</evidence>
<evidence type="ECO:0008006" key="4">
    <source>
        <dbReference type="Google" id="ProtNLM"/>
    </source>
</evidence>
<dbReference type="Proteomes" id="UP001204851">
    <property type="component" value="Unassembled WGS sequence"/>
</dbReference>
<feature type="chain" id="PRO_5046506170" description="Porin" evidence="1">
    <location>
        <begin position="40"/>
        <end position="309"/>
    </location>
</feature>
<proteinExistence type="predicted"/>
<accession>A0ABT1BJG1</accession>
<keyword evidence="3" id="KW-1185">Reference proteome</keyword>
<protein>
    <recommendedName>
        <fullName evidence="4">Porin</fullName>
    </recommendedName>
</protein>
<keyword evidence="1" id="KW-0732">Signal</keyword>
<name>A0ABT1BJG1_9BURK</name>
<dbReference type="InterPro" id="IPR010239">
    <property type="entry name" value="CHP02001"/>
</dbReference>
<organism evidence="2 3">
    <name type="scientific">Ideonella oryzae</name>
    <dbReference type="NCBI Taxonomy" id="2937441"/>
    <lineage>
        <taxon>Bacteria</taxon>
        <taxon>Pseudomonadati</taxon>
        <taxon>Pseudomonadota</taxon>
        <taxon>Betaproteobacteria</taxon>
        <taxon>Burkholderiales</taxon>
        <taxon>Sphaerotilaceae</taxon>
        <taxon>Ideonella</taxon>
    </lineage>
</organism>
<dbReference type="RefSeq" id="WP_252767996.1">
    <property type="nucleotide sequence ID" value="NZ_JAMXMC010000001.1"/>
</dbReference>